<dbReference type="EMBL" id="PPTF01000098">
    <property type="protein sequence ID" value="POA96852.1"/>
    <property type="molecule type" value="Genomic_DNA"/>
</dbReference>
<evidence type="ECO:0000259" key="1">
    <source>
        <dbReference type="Pfam" id="PF02627"/>
    </source>
</evidence>
<dbReference type="Gene3D" id="1.20.1290.10">
    <property type="entry name" value="AhpD-like"/>
    <property type="match status" value="1"/>
</dbReference>
<dbReference type="GO" id="GO:0051920">
    <property type="term" value="F:peroxiredoxin activity"/>
    <property type="evidence" value="ECO:0007669"/>
    <property type="project" value="InterPro"/>
</dbReference>
<dbReference type="PANTHER" id="PTHR33930">
    <property type="entry name" value="ALKYL HYDROPEROXIDE REDUCTASE AHPD"/>
    <property type="match status" value="1"/>
</dbReference>
<dbReference type="InterPro" id="IPR003779">
    <property type="entry name" value="CMD-like"/>
</dbReference>
<dbReference type="Pfam" id="PF02627">
    <property type="entry name" value="CMD"/>
    <property type="match status" value="1"/>
</dbReference>
<feature type="domain" description="Carboxymuconolactone decarboxylase-like" evidence="1">
    <location>
        <begin position="26"/>
        <end position="108"/>
    </location>
</feature>
<dbReference type="InterPro" id="IPR004675">
    <property type="entry name" value="AhpD_core"/>
</dbReference>
<proteinExistence type="predicted"/>
<protein>
    <submittedName>
        <fullName evidence="2">Carboxymuconolactone decarboxylase family protein</fullName>
    </submittedName>
</protein>
<dbReference type="Proteomes" id="UP000236416">
    <property type="component" value="Unassembled WGS sequence"/>
</dbReference>
<sequence length="118" mass="12471">MSGDVNYPELTQTISKHLATLRADAPEVMQGFNDLARAATRDGVLDKKTKELIALALGVAARCDGCLGFHAQALVKLGATKQEVEETLAMAVYMGGGPSLMYSANALAAFEQFSAKHA</sequence>
<accession>A0A2K4MIG5</accession>
<organism evidence="2 3">
    <name type="scientific">Chromobacterium sinusclupearum</name>
    <dbReference type="NCBI Taxonomy" id="2077146"/>
    <lineage>
        <taxon>Bacteria</taxon>
        <taxon>Pseudomonadati</taxon>
        <taxon>Pseudomonadota</taxon>
        <taxon>Betaproteobacteria</taxon>
        <taxon>Neisseriales</taxon>
        <taxon>Chromobacteriaceae</taxon>
        <taxon>Chromobacterium</taxon>
    </lineage>
</organism>
<evidence type="ECO:0000313" key="3">
    <source>
        <dbReference type="Proteomes" id="UP000236416"/>
    </source>
</evidence>
<evidence type="ECO:0000313" key="2">
    <source>
        <dbReference type="EMBL" id="POA96852.1"/>
    </source>
</evidence>
<keyword evidence="3" id="KW-1185">Reference proteome</keyword>
<dbReference type="AlphaFoldDB" id="A0A2K4MIG5"/>
<dbReference type="RefSeq" id="WP_071108744.1">
    <property type="nucleotide sequence ID" value="NZ_PPTF01000098.1"/>
</dbReference>
<dbReference type="PANTHER" id="PTHR33930:SF2">
    <property type="entry name" value="BLR3452 PROTEIN"/>
    <property type="match status" value="1"/>
</dbReference>
<comment type="caution">
    <text evidence="2">The sequence shown here is derived from an EMBL/GenBank/DDBJ whole genome shotgun (WGS) entry which is preliminary data.</text>
</comment>
<dbReference type="InterPro" id="IPR029032">
    <property type="entry name" value="AhpD-like"/>
</dbReference>
<dbReference type="NCBIfam" id="TIGR00778">
    <property type="entry name" value="ahpD_dom"/>
    <property type="match status" value="1"/>
</dbReference>
<dbReference type="SUPFAM" id="SSF69118">
    <property type="entry name" value="AhpD-like"/>
    <property type="match status" value="1"/>
</dbReference>
<reference evidence="2 3" key="1">
    <citation type="submission" date="2018-01" db="EMBL/GenBank/DDBJ databases">
        <title>Genomic Sequence of Chromobacterium MWU13-2610 from wild cranberry bogs within the Cape Cod National Seashore.</title>
        <authorList>
            <person name="O'Hara-Hanley K."/>
            <person name="Soby S."/>
            <person name="Harrison A."/>
        </authorList>
    </citation>
    <scope>NUCLEOTIDE SEQUENCE [LARGE SCALE GENOMIC DNA]</scope>
    <source>
        <strain evidence="2 3">MWU13-2610</strain>
    </source>
</reference>
<name>A0A2K4MIG5_9NEIS</name>
<gene>
    <name evidence="2" type="ORF">C2134_20115</name>
</gene>